<keyword evidence="10" id="KW-0636">Prenylation</keyword>
<name>A0AA88YMI0_PINIB</name>
<dbReference type="GO" id="GO:0030670">
    <property type="term" value="C:phagocytic vesicle membrane"/>
    <property type="evidence" value="ECO:0007669"/>
    <property type="project" value="UniProtKB-SubCell"/>
</dbReference>
<dbReference type="SMART" id="SM00176">
    <property type="entry name" value="RAN"/>
    <property type="match status" value="1"/>
</dbReference>
<dbReference type="GO" id="GO:0003924">
    <property type="term" value="F:GTPase activity"/>
    <property type="evidence" value="ECO:0007669"/>
    <property type="project" value="InterPro"/>
</dbReference>
<evidence type="ECO:0000256" key="11">
    <source>
        <dbReference type="ARBA" id="ARBA00023329"/>
    </source>
</evidence>
<dbReference type="NCBIfam" id="TIGR00231">
    <property type="entry name" value="small_GTP"/>
    <property type="match status" value="1"/>
</dbReference>
<evidence type="ECO:0000256" key="7">
    <source>
        <dbReference type="ARBA" id="ARBA00023134"/>
    </source>
</evidence>
<dbReference type="PROSITE" id="PS51419">
    <property type="entry name" value="RAB"/>
    <property type="match status" value="1"/>
</dbReference>
<dbReference type="SUPFAM" id="SSF52540">
    <property type="entry name" value="P-loop containing nucleoside triphosphate hydrolases"/>
    <property type="match status" value="1"/>
</dbReference>
<comment type="caution">
    <text evidence="15">The sequence shown here is derived from an EMBL/GenBank/DDBJ whole genome shotgun (WGS) entry which is preliminary data.</text>
</comment>
<dbReference type="InterPro" id="IPR050209">
    <property type="entry name" value="Rab_GTPases_membrane_traffic"/>
</dbReference>
<evidence type="ECO:0000256" key="3">
    <source>
        <dbReference type="ARBA" id="ARBA00022481"/>
    </source>
</evidence>
<dbReference type="Pfam" id="PF00071">
    <property type="entry name" value="Ras"/>
    <property type="match status" value="1"/>
</dbReference>
<keyword evidence="4" id="KW-0597">Phosphoprotein</keyword>
<dbReference type="Proteomes" id="UP001186944">
    <property type="component" value="Unassembled WGS sequence"/>
</dbReference>
<dbReference type="PROSITE" id="PS51421">
    <property type="entry name" value="RAS"/>
    <property type="match status" value="1"/>
</dbReference>
<evidence type="ECO:0000256" key="1">
    <source>
        <dbReference type="ARBA" id="ARBA00004580"/>
    </source>
</evidence>
<dbReference type="SMART" id="SM00174">
    <property type="entry name" value="RHO"/>
    <property type="match status" value="1"/>
</dbReference>
<comment type="subcellular location">
    <subcellularLocation>
        <location evidence="1">Cytoplasmic vesicle</location>
        <location evidence="1">Phagosome membrane</location>
    </subcellularLocation>
    <subcellularLocation>
        <location evidence="13">Endomembrane system</location>
        <topology evidence="13">Lipid-anchor</topology>
        <orientation evidence="13">Cytoplasmic side</orientation>
    </subcellularLocation>
    <subcellularLocation>
        <location evidence="12">Golgi apparatus</location>
        <location evidence="12">trans-Golgi network membrane</location>
        <topology evidence="12">Lipid-anchor</topology>
    </subcellularLocation>
</comment>
<keyword evidence="9" id="KW-0449">Lipoprotein</keyword>
<organism evidence="15 16">
    <name type="scientific">Pinctada imbricata</name>
    <name type="common">Atlantic pearl-oyster</name>
    <name type="synonym">Pinctada martensii</name>
    <dbReference type="NCBI Taxonomy" id="66713"/>
    <lineage>
        <taxon>Eukaryota</taxon>
        <taxon>Metazoa</taxon>
        <taxon>Spiralia</taxon>
        <taxon>Lophotrochozoa</taxon>
        <taxon>Mollusca</taxon>
        <taxon>Bivalvia</taxon>
        <taxon>Autobranchia</taxon>
        <taxon>Pteriomorphia</taxon>
        <taxon>Pterioida</taxon>
        <taxon>Pterioidea</taxon>
        <taxon>Pteriidae</taxon>
        <taxon>Pinctada</taxon>
    </lineage>
</organism>
<dbReference type="InterPro" id="IPR027417">
    <property type="entry name" value="P-loop_NTPase"/>
</dbReference>
<dbReference type="InterPro" id="IPR005225">
    <property type="entry name" value="Small_GTP-bd"/>
</dbReference>
<dbReference type="EMBL" id="VSWD01000005">
    <property type="protein sequence ID" value="KAK3101634.1"/>
    <property type="molecule type" value="Genomic_DNA"/>
</dbReference>
<dbReference type="FunFam" id="3.40.50.300:FF:000803">
    <property type="entry name" value="Ras-related protein Rab-43"/>
    <property type="match status" value="1"/>
</dbReference>
<dbReference type="PANTHER" id="PTHR47979">
    <property type="entry name" value="DRAB11-RELATED"/>
    <property type="match status" value="1"/>
</dbReference>
<dbReference type="PRINTS" id="PR00449">
    <property type="entry name" value="RASTRNSFRMNG"/>
</dbReference>
<keyword evidence="6" id="KW-0333">Golgi apparatus</keyword>
<dbReference type="SMART" id="SM00173">
    <property type="entry name" value="RAS"/>
    <property type="match status" value="1"/>
</dbReference>
<evidence type="ECO:0000256" key="13">
    <source>
        <dbReference type="ARBA" id="ARBA00046278"/>
    </source>
</evidence>
<dbReference type="InterPro" id="IPR001806">
    <property type="entry name" value="Small_GTPase"/>
</dbReference>
<dbReference type="AlphaFoldDB" id="A0AA88YMI0"/>
<keyword evidence="11" id="KW-0968">Cytoplasmic vesicle</keyword>
<evidence type="ECO:0000256" key="10">
    <source>
        <dbReference type="ARBA" id="ARBA00023289"/>
    </source>
</evidence>
<accession>A0AA88YMI0</accession>
<dbReference type="SMART" id="SM00177">
    <property type="entry name" value="ARF"/>
    <property type="match status" value="1"/>
</dbReference>
<sequence length="210" mass="23271">MALYPGSDTDDTFDYLFKIVLIGDAGVGKTCVVQRFKSGTYVEKHGSTIGVDFTMKTLQIDGKLVKLQIWDTAGQERFRTITQSYYRSANGVIIAYDITKKSSFDSVPRWLEDVKRYAGASIVQCLIGNKNDLDHLREVNLSDAKAYAHHHNMIDAIETSAKDNNNIEEVFHAIAKELKRKYGGDSGIENSSSRNIKLNTSSVDSGSGCC</sequence>
<dbReference type="Gene3D" id="3.40.50.300">
    <property type="entry name" value="P-loop containing nucleotide triphosphate hydrolases"/>
    <property type="match status" value="1"/>
</dbReference>
<keyword evidence="7" id="KW-0342">GTP-binding</keyword>
<dbReference type="GO" id="GO:0005525">
    <property type="term" value="F:GTP binding"/>
    <property type="evidence" value="ECO:0007669"/>
    <property type="project" value="UniProtKB-KW"/>
</dbReference>
<evidence type="ECO:0000256" key="2">
    <source>
        <dbReference type="ARBA" id="ARBA00006270"/>
    </source>
</evidence>
<keyword evidence="3" id="KW-0488">Methylation</keyword>
<evidence type="ECO:0000256" key="14">
    <source>
        <dbReference type="ARBA" id="ARBA00067841"/>
    </source>
</evidence>
<dbReference type="SMART" id="SM00175">
    <property type="entry name" value="RAB"/>
    <property type="match status" value="1"/>
</dbReference>
<evidence type="ECO:0000256" key="8">
    <source>
        <dbReference type="ARBA" id="ARBA00023136"/>
    </source>
</evidence>
<evidence type="ECO:0000313" key="16">
    <source>
        <dbReference type="Proteomes" id="UP001186944"/>
    </source>
</evidence>
<evidence type="ECO:0000256" key="6">
    <source>
        <dbReference type="ARBA" id="ARBA00023034"/>
    </source>
</evidence>
<gene>
    <name evidence="15" type="ORF">FSP39_005033</name>
</gene>
<comment type="similarity">
    <text evidence="2">Belongs to the small GTPase superfamily. Rab family.</text>
</comment>
<evidence type="ECO:0000313" key="15">
    <source>
        <dbReference type="EMBL" id="KAK3101634.1"/>
    </source>
</evidence>
<evidence type="ECO:0000256" key="12">
    <source>
        <dbReference type="ARBA" id="ARBA00037864"/>
    </source>
</evidence>
<protein>
    <recommendedName>
        <fullName evidence="14">Ras-related protein Rab-43</fullName>
    </recommendedName>
</protein>
<proteinExistence type="inferred from homology"/>
<keyword evidence="8" id="KW-0472">Membrane</keyword>
<dbReference type="PROSITE" id="PS51420">
    <property type="entry name" value="RHO"/>
    <property type="match status" value="1"/>
</dbReference>
<evidence type="ECO:0000256" key="4">
    <source>
        <dbReference type="ARBA" id="ARBA00022553"/>
    </source>
</evidence>
<keyword evidence="16" id="KW-1185">Reference proteome</keyword>
<dbReference type="GO" id="GO:0005794">
    <property type="term" value="C:Golgi apparatus"/>
    <property type="evidence" value="ECO:0007669"/>
    <property type="project" value="UniProtKB-SubCell"/>
</dbReference>
<evidence type="ECO:0000256" key="9">
    <source>
        <dbReference type="ARBA" id="ARBA00023288"/>
    </source>
</evidence>
<reference evidence="15" key="1">
    <citation type="submission" date="2019-08" db="EMBL/GenBank/DDBJ databases">
        <title>The improved chromosome-level genome for the pearl oyster Pinctada fucata martensii using PacBio sequencing and Hi-C.</title>
        <authorList>
            <person name="Zheng Z."/>
        </authorList>
    </citation>
    <scope>NUCLEOTIDE SEQUENCE</scope>
    <source>
        <strain evidence="15">ZZ-2019</strain>
        <tissue evidence="15">Adductor muscle</tissue>
    </source>
</reference>
<keyword evidence="5" id="KW-0547">Nucleotide-binding</keyword>
<evidence type="ECO:0000256" key="5">
    <source>
        <dbReference type="ARBA" id="ARBA00022741"/>
    </source>
</evidence>